<dbReference type="Pfam" id="PF01850">
    <property type="entry name" value="PIN"/>
    <property type="match status" value="1"/>
</dbReference>
<dbReference type="InterPro" id="IPR041705">
    <property type="entry name" value="PIN_Sll0205"/>
</dbReference>
<sequence length="139" mass="14968">MGSQDQRNVTGVRLLLDTHAAIWWWAAPALLGPAATEALTAARHPVFVSPVVALEIAIKFRIGKLGLFPDPAADFPRLMAENRFEPLPITDAHALAAGLLPGVHRDPFDRLIAAQALAEGMTVVTCDSAFSEFGCKVLW</sequence>
<dbReference type="InterPro" id="IPR052919">
    <property type="entry name" value="TA_system_RNase"/>
</dbReference>
<protein>
    <recommendedName>
        <fullName evidence="1">PIN domain-containing protein</fullName>
    </recommendedName>
</protein>
<dbReference type="PANTHER" id="PTHR36173">
    <property type="entry name" value="RIBONUCLEASE VAPC16-RELATED"/>
    <property type="match status" value="1"/>
</dbReference>
<keyword evidence="3" id="KW-1185">Reference proteome</keyword>
<gene>
    <name evidence="2" type="ORF">CHU93_13865</name>
</gene>
<dbReference type="SUPFAM" id="SSF88723">
    <property type="entry name" value="PIN domain-like"/>
    <property type="match status" value="1"/>
</dbReference>
<evidence type="ECO:0000313" key="2">
    <source>
        <dbReference type="EMBL" id="OYQ25337.1"/>
    </source>
</evidence>
<reference evidence="2 3" key="1">
    <citation type="submission" date="2017-07" db="EMBL/GenBank/DDBJ databases">
        <title>Sandarakinorhabdus cyanobacteriorum sp. nov., a novel bacterium isolated from cyanobacterial aggregates in a eutrophic lake.</title>
        <authorList>
            <person name="Cai H."/>
        </authorList>
    </citation>
    <scope>NUCLEOTIDE SEQUENCE [LARGE SCALE GENOMIC DNA]</scope>
    <source>
        <strain evidence="2 3">TH057</strain>
    </source>
</reference>
<dbReference type="AlphaFoldDB" id="A0A255Y7X8"/>
<dbReference type="InterPro" id="IPR002716">
    <property type="entry name" value="PIN_dom"/>
</dbReference>
<proteinExistence type="predicted"/>
<dbReference type="Gene3D" id="3.40.50.1010">
    <property type="entry name" value="5'-nuclease"/>
    <property type="match status" value="1"/>
</dbReference>
<dbReference type="PANTHER" id="PTHR36173:SF2">
    <property type="entry name" value="RIBONUCLEASE VAPC16"/>
    <property type="match status" value="1"/>
</dbReference>
<accession>A0A255Y7X8</accession>
<dbReference type="InterPro" id="IPR029060">
    <property type="entry name" value="PIN-like_dom_sf"/>
</dbReference>
<organism evidence="2 3">
    <name type="scientific">Sandarakinorhabdus cyanobacteriorum</name>
    <dbReference type="NCBI Taxonomy" id="1981098"/>
    <lineage>
        <taxon>Bacteria</taxon>
        <taxon>Pseudomonadati</taxon>
        <taxon>Pseudomonadota</taxon>
        <taxon>Alphaproteobacteria</taxon>
        <taxon>Sphingomonadales</taxon>
        <taxon>Sphingosinicellaceae</taxon>
        <taxon>Sandarakinorhabdus</taxon>
    </lineage>
</organism>
<dbReference type="Proteomes" id="UP000216991">
    <property type="component" value="Unassembled WGS sequence"/>
</dbReference>
<dbReference type="EMBL" id="NOXT01000122">
    <property type="protein sequence ID" value="OYQ25337.1"/>
    <property type="molecule type" value="Genomic_DNA"/>
</dbReference>
<dbReference type="CDD" id="cd09872">
    <property type="entry name" value="PIN_Sll0205-like"/>
    <property type="match status" value="1"/>
</dbReference>
<comment type="caution">
    <text evidence="2">The sequence shown here is derived from an EMBL/GenBank/DDBJ whole genome shotgun (WGS) entry which is preliminary data.</text>
</comment>
<evidence type="ECO:0000313" key="3">
    <source>
        <dbReference type="Proteomes" id="UP000216991"/>
    </source>
</evidence>
<dbReference type="OrthoDB" id="9798990at2"/>
<evidence type="ECO:0000259" key="1">
    <source>
        <dbReference type="Pfam" id="PF01850"/>
    </source>
</evidence>
<feature type="domain" description="PIN" evidence="1">
    <location>
        <begin position="15"/>
        <end position="133"/>
    </location>
</feature>
<name>A0A255Y7X8_9SPHN</name>